<organism evidence="1 2">
    <name type="scientific">Actinoallomurus vinaceus</name>
    <dbReference type="NCBI Taxonomy" id="1080074"/>
    <lineage>
        <taxon>Bacteria</taxon>
        <taxon>Bacillati</taxon>
        <taxon>Actinomycetota</taxon>
        <taxon>Actinomycetes</taxon>
        <taxon>Streptosporangiales</taxon>
        <taxon>Thermomonosporaceae</taxon>
        <taxon>Actinoallomurus</taxon>
    </lineage>
</organism>
<name>A0ABP8URU7_9ACTN</name>
<keyword evidence="2" id="KW-1185">Reference proteome</keyword>
<evidence type="ECO:0000313" key="2">
    <source>
        <dbReference type="Proteomes" id="UP001501442"/>
    </source>
</evidence>
<dbReference type="RefSeq" id="WP_345441171.1">
    <property type="nucleotide sequence ID" value="NZ_BAABHK010000021.1"/>
</dbReference>
<reference evidence="2" key="1">
    <citation type="journal article" date="2019" name="Int. J. Syst. Evol. Microbiol.">
        <title>The Global Catalogue of Microorganisms (GCM) 10K type strain sequencing project: providing services to taxonomists for standard genome sequencing and annotation.</title>
        <authorList>
            <consortium name="The Broad Institute Genomics Platform"/>
            <consortium name="The Broad Institute Genome Sequencing Center for Infectious Disease"/>
            <person name="Wu L."/>
            <person name="Ma J."/>
        </authorList>
    </citation>
    <scope>NUCLEOTIDE SEQUENCE [LARGE SCALE GENOMIC DNA]</scope>
    <source>
        <strain evidence="2">JCM 17939</strain>
    </source>
</reference>
<evidence type="ECO:0000313" key="1">
    <source>
        <dbReference type="EMBL" id="GAA4637932.1"/>
    </source>
</evidence>
<comment type="caution">
    <text evidence="1">The sequence shown here is derived from an EMBL/GenBank/DDBJ whole genome shotgun (WGS) entry which is preliminary data.</text>
</comment>
<dbReference type="Proteomes" id="UP001501442">
    <property type="component" value="Unassembled WGS sequence"/>
</dbReference>
<protein>
    <submittedName>
        <fullName evidence="1">Uncharacterized protein</fullName>
    </submittedName>
</protein>
<sequence length="186" mass="19776">MCVHDRAAKEAAVARFLRDYPQAGQVENGHPALRGITDIAWSEIPDCPAAVPALFNGLLDEVASEEASRVLGIVLIDDVFHLSAAMPSALPFLIRLALDRHVPGRAGLVDLLVFAAETSRHAGVEGDERFALLVGTDADRPERAACRKVFAEHAASVRVLLDDDALSDGLLSAEERDSLMAADGSG</sequence>
<dbReference type="EMBL" id="BAABHK010000021">
    <property type="protein sequence ID" value="GAA4637932.1"/>
    <property type="molecule type" value="Genomic_DNA"/>
</dbReference>
<gene>
    <name evidence="1" type="ORF">GCM10023196_093700</name>
</gene>
<proteinExistence type="predicted"/>
<accession>A0ABP8URU7</accession>